<dbReference type="Proteomes" id="UP001145072">
    <property type="component" value="Unassembled WGS sequence"/>
</dbReference>
<accession>A0A9X4AIN2</accession>
<protein>
    <submittedName>
        <fullName evidence="4">Alpha/beta fold hydrolase</fullName>
    </submittedName>
</protein>
<evidence type="ECO:0000259" key="3">
    <source>
        <dbReference type="Pfam" id="PF12146"/>
    </source>
</evidence>
<feature type="transmembrane region" description="Helical" evidence="2">
    <location>
        <begin position="334"/>
        <end position="355"/>
    </location>
</feature>
<dbReference type="InterPro" id="IPR050261">
    <property type="entry name" value="FrsA_esterase"/>
</dbReference>
<feature type="transmembrane region" description="Helical" evidence="2">
    <location>
        <begin position="375"/>
        <end position="396"/>
    </location>
</feature>
<sequence length="588" mass="65368">MMNKNKRFFSRPLAIIVSLVVILISSIIAHSVQTSGGDVEVKDIRFVGDNGIVHSALMYMPSDMNLEEQYPAVVSMHGYINSREVQEPFSIEFAKRGYIVLSLDMTGHGYSEQFPADLSRGVTSGLHYLHNLPFIDGDQVAVEGHSMGGWSVLKAATDNPELVNTVIQVSSSTETFGSGEVTAETPFNYAILFSEYDEFSLTMWGTEKAADVNSTEKMMKIFGVEEPVEEGELYGSFEDQSARMFLAPPVIHPGTHWSTESIGVVLEFLNNAIPAPNPIDSDQQTWKAKEFATLAGLIGAIMLLISVLGNLLRTSYFANIVRELPESKAVSNKWVWIVSGVVATVIPAVTFIKFIELGQNWFPAGPILRQNFTSGFAVWAIFNAAIATILLTIFHYTNKKNAASLKHYGFTMEWKLIGKTILLAAASVGTMYSVTVLVGAFFNIDFRIWVMPFKAMTASHFYLFLTYLLPFLIFFIVNGLVLHGQLRMKESGTETKTFLKWFGANFLINALGIIVLLVIQYSVMYFNGALLWDKALITVIAFQFVFINILAALVSTYLFRKTGTIWAGAFVNAFLITWYIVAGQVMHM</sequence>
<dbReference type="Gene3D" id="3.40.50.1820">
    <property type="entry name" value="alpha/beta hydrolase"/>
    <property type="match status" value="1"/>
</dbReference>
<reference evidence="4" key="1">
    <citation type="submission" date="2022-06" db="EMBL/GenBank/DDBJ databases">
        <title>Aquibacillus sp. a new bacterium isolated from soil saline samples.</title>
        <authorList>
            <person name="Galisteo C."/>
            <person name="De La Haba R."/>
            <person name="Sanchez-Porro C."/>
            <person name="Ventosa A."/>
        </authorList>
    </citation>
    <scope>NUCLEOTIDE SEQUENCE</scope>
    <source>
        <strain evidence="4">JCM 12387</strain>
    </source>
</reference>
<comment type="caution">
    <text evidence="4">The sequence shown here is derived from an EMBL/GenBank/DDBJ whole genome shotgun (WGS) entry which is preliminary data.</text>
</comment>
<gene>
    <name evidence="4" type="ORF">NC661_04255</name>
</gene>
<keyword evidence="2" id="KW-0472">Membrane</keyword>
<feature type="domain" description="Serine aminopeptidase S33" evidence="3">
    <location>
        <begin position="72"/>
        <end position="171"/>
    </location>
</feature>
<evidence type="ECO:0000313" key="4">
    <source>
        <dbReference type="EMBL" id="MDC3419575.1"/>
    </source>
</evidence>
<feature type="transmembrane region" description="Helical" evidence="2">
    <location>
        <begin position="535"/>
        <end position="558"/>
    </location>
</feature>
<feature type="transmembrane region" description="Helical" evidence="2">
    <location>
        <begin position="461"/>
        <end position="481"/>
    </location>
</feature>
<feature type="transmembrane region" description="Helical" evidence="2">
    <location>
        <begin position="502"/>
        <end position="523"/>
    </location>
</feature>
<keyword evidence="2" id="KW-0812">Transmembrane</keyword>
<evidence type="ECO:0000256" key="1">
    <source>
        <dbReference type="ARBA" id="ARBA00022801"/>
    </source>
</evidence>
<keyword evidence="5" id="KW-1185">Reference proteome</keyword>
<dbReference type="InterPro" id="IPR029058">
    <property type="entry name" value="AB_hydrolase_fold"/>
</dbReference>
<name>A0A9X4AIN2_9BACI</name>
<keyword evidence="1 4" id="KW-0378">Hydrolase</keyword>
<dbReference type="PANTHER" id="PTHR22946">
    <property type="entry name" value="DIENELACTONE HYDROLASE DOMAIN-CONTAINING PROTEIN-RELATED"/>
    <property type="match status" value="1"/>
</dbReference>
<proteinExistence type="predicted"/>
<keyword evidence="2" id="KW-1133">Transmembrane helix</keyword>
<organism evidence="4 5">
    <name type="scientific">Aquibacillus koreensis</name>
    <dbReference type="NCBI Taxonomy" id="279446"/>
    <lineage>
        <taxon>Bacteria</taxon>
        <taxon>Bacillati</taxon>
        <taxon>Bacillota</taxon>
        <taxon>Bacilli</taxon>
        <taxon>Bacillales</taxon>
        <taxon>Bacillaceae</taxon>
        <taxon>Aquibacillus</taxon>
    </lineage>
</organism>
<feature type="transmembrane region" description="Helical" evidence="2">
    <location>
        <begin position="291"/>
        <end position="313"/>
    </location>
</feature>
<dbReference type="AlphaFoldDB" id="A0A9X4AIN2"/>
<dbReference type="RefSeq" id="WP_259866820.1">
    <property type="nucleotide sequence ID" value="NZ_JAMQJZ010000002.1"/>
</dbReference>
<dbReference type="PANTHER" id="PTHR22946:SF9">
    <property type="entry name" value="POLYKETIDE TRANSFERASE AF380"/>
    <property type="match status" value="1"/>
</dbReference>
<feature type="transmembrane region" description="Helical" evidence="2">
    <location>
        <begin position="565"/>
        <end position="586"/>
    </location>
</feature>
<dbReference type="EMBL" id="JAMQJZ010000002">
    <property type="protein sequence ID" value="MDC3419575.1"/>
    <property type="molecule type" value="Genomic_DNA"/>
</dbReference>
<evidence type="ECO:0000256" key="2">
    <source>
        <dbReference type="SAM" id="Phobius"/>
    </source>
</evidence>
<dbReference type="GO" id="GO:0052689">
    <property type="term" value="F:carboxylic ester hydrolase activity"/>
    <property type="evidence" value="ECO:0007669"/>
    <property type="project" value="UniProtKB-ARBA"/>
</dbReference>
<dbReference type="Pfam" id="PF12146">
    <property type="entry name" value="Hydrolase_4"/>
    <property type="match status" value="1"/>
</dbReference>
<evidence type="ECO:0000313" key="5">
    <source>
        <dbReference type="Proteomes" id="UP001145072"/>
    </source>
</evidence>
<feature type="transmembrane region" description="Helical" evidence="2">
    <location>
        <begin position="416"/>
        <end position="441"/>
    </location>
</feature>
<dbReference type="SUPFAM" id="SSF53474">
    <property type="entry name" value="alpha/beta-Hydrolases"/>
    <property type="match status" value="1"/>
</dbReference>
<dbReference type="InterPro" id="IPR022742">
    <property type="entry name" value="Hydrolase_4"/>
</dbReference>